<proteinExistence type="predicted"/>
<protein>
    <submittedName>
        <fullName evidence="1">Uncharacterized protein</fullName>
    </submittedName>
</protein>
<reference evidence="1" key="2">
    <citation type="journal article" date="2015" name="Fish Shellfish Immunol.">
        <title>Early steps in the European eel (Anguilla anguilla)-Vibrio vulnificus interaction in the gills: Role of the RtxA13 toxin.</title>
        <authorList>
            <person name="Callol A."/>
            <person name="Pajuelo D."/>
            <person name="Ebbesson L."/>
            <person name="Teles M."/>
            <person name="MacKenzie S."/>
            <person name="Amaro C."/>
        </authorList>
    </citation>
    <scope>NUCLEOTIDE SEQUENCE</scope>
</reference>
<organism evidence="1">
    <name type="scientific">Anguilla anguilla</name>
    <name type="common">European freshwater eel</name>
    <name type="synonym">Muraena anguilla</name>
    <dbReference type="NCBI Taxonomy" id="7936"/>
    <lineage>
        <taxon>Eukaryota</taxon>
        <taxon>Metazoa</taxon>
        <taxon>Chordata</taxon>
        <taxon>Craniata</taxon>
        <taxon>Vertebrata</taxon>
        <taxon>Euteleostomi</taxon>
        <taxon>Actinopterygii</taxon>
        <taxon>Neopterygii</taxon>
        <taxon>Teleostei</taxon>
        <taxon>Anguilliformes</taxon>
        <taxon>Anguillidae</taxon>
        <taxon>Anguilla</taxon>
    </lineage>
</organism>
<dbReference type="AlphaFoldDB" id="A0A0E9Q3P8"/>
<sequence length="25" mass="3026">MGSRSAVVMRTYRTRLYSHINRIRT</sequence>
<name>A0A0E9Q3P8_ANGAN</name>
<reference evidence="1" key="1">
    <citation type="submission" date="2014-11" db="EMBL/GenBank/DDBJ databases">
        <authorList>
            <person name="Amaro Gonzalez C."/>
        </authorList>
    </citation>
    <scope>NUCLEOTIDE SEQUENCE</scope>
</reference>
<accession>A0A0E9Q3P8</accession>
<evidence type="ECO:0000313" key="1">
    <source>
        <dbReference type="EMBL" id="JAH11354.1"/>
    </source>
</evidence>
<dbReference type="EMBL" id="GBXM01097223">
    <property type="protein sequence ID" value="JAH11354.1"/>
    <property type="molecule type" value="Transcribed_RNA"/>
</dbReference>